<keyword evidence="13" id="KW-1185">Reference proteome</keyword>
<comment type="function">
    <text evidence="10">Phosphorylation of dTMP to form dTDP in both de novo and salvage pathways of dTTP synthesis.</text>
</comment>
<dbReference type="NCBIfam" id="TIGR00041">
    <property type="entry name" value="DTMP_kinase"/>
    <property type="match status" value="1"/>
</dbReference>
<gene>
    <name evidence="10 12" type="primary">tmk</name>
    <name evidence="12" type="ORF">SK069_08265</name>
</gene>
<dbReference type="RefSeq" id="WP_319953735.1">
    <property type="nucleotide sequence ID" value="NZ_JAXAVX010000003.1"/>
</dbReference>
<sequence>MAPPGRLITIEGLDGAGKTTLAAGLEQELRRRRLPVVALREPGGVVLGERIRALLADPVLDVDPRAEALLFAASRAQLVAERLAPLLRDGAWVLLDRFVDSSLAYQGGGRELGVDAVAAINATAVGDVRPDRTLLLRLDPATGRRRLAARGDEADRMERLDEPFFARTAAAYDRIAEADPGRVRVLDATAEPDAVLAAALAALADLLGPEGDSSGT</sequence>
<dbReference type="EMBL" id="JAXAVX010000003">
    <property type="protein sequence ID" value="MDX8151581.1"/>
    <property type="molecule type" value="Genomic_DNA"/>
</dbReference>
<dbReference type="InterPro" id="IPR018094">
    <property type="entry name" value="Thymidylate_kinase"/>
</dbReference>
<evidence type="ECO:0000256" key="7">
    <source>
        <dbReference type="ARBA" id="ARBA00022777"/>
    </source>
</evidence>
<evidence type="ECO:0000256" key="10">
    <source>
        <dbReference type="HAMAP-Rule" id="MF_00165"/>
    </source>
</evidence>
<dbReference type="PANTHER" id="PTHR10344:SF4">
    <property type="entry name" value="UMP-CMP KINASE 2, MITOCHONDRIAL"/>
    <property type="match status" value="1"/>
</dbReference>
<evidence type="ECO:0000313" key="12">
    <source>
        <dbReference type="EMBL" id="MDX8151581.1"/>
    </source>
</evidence>
<dbReference type="GO" id="GO:0004798">
    <property type="term" value="F:dTMP kinase activity"/>
    <property type="evidence" value="ECO:0007669"/>
    <property type="project" value="UniProtKB-EC"/>
</dbReference>
<keyword evidence="5 10" id="KW-0545">Nucleotide biosynthesis</keyword>
<dbReference type="EC" id="2.7.4.9" evidence="2 10"/>
<dbReference type="SUPFAM" id="SSF52540">
    <property type="entry name" value="P-loop containing nucleoside triphosphate hydrolases"/>
    <property type="match status" value="1"/>
</dbReference>
<evidence type="ECO:0000256" key="6">
    <source>
        <dbReference type="ARBA" id="ARBA00022741"/>
    </source>
</evidence>
<name>A0ABU4VIB9_9ACTN</name>
<protein>
    <recommendedName>
        <fullName evidence="3 10">Thymidylate kinase</fullName>
        <ecNumber evidence="2 10">2.7.4.9</ecNumber>
    </recommendedName>
    <alternativeName>
        <fullName evidence="10">dTMP kinase</fullName>
    </alternativeName>
</protein>
<evidence type="ECO:0000313" key="13">
    <source>
        <dbReference type="Proteomes" id="UP001277761"/>
    </source>
</evidence>
<comment type="similarity">
    <text evidence="1 10">Belongs to the thymidylate kinase family.</text>
</comment>
<keyword evidence="6 10" id="KW-0547">Nucleotide-binding</keyword>
<dbReference type="CDD" id="cd01672">
    <property type="entry name" value="TMPK"/>
    <property type="match status" value="1"/>
</dbReference>
<evidence type="ECO:0000256" key="8">
    <source>
        <dbReference type="ARBA" id="ARBA00022840"/>
    </source>
</evidence>
<comment type="caution">
    <text evidence="12">The sequence shown here is derived from an EMBL/GenBank/DDBJ whole genome shotgun (WGS) entry which is preliminary data.</text>
</comment>
<evidence type="ECO:0000256" key="9">
    <source>
        <dbReference type="ARBA" id="ARBA00048743"/>
    </source>
</evidence>
<evidence type="ECO:0000256" key="5">
    <source>
        <dbReference type="ARBA" id="ARBA00022727"/>
    </source>
</evidence>
<proteinExistence type="inferred from homology"/>
<dbReference type="HAMAP" id="MF_00165">
    <property type="entry name" value="Thymidylate_kinase"/>
    <property type="match status" value="1"/>
</dbReference>
<evidence type="ECO:0000256" key="3">
    <source>
        <dbReference type="ARBA" id="ARBA00017144"/>
    </source>
</evidence>
<dbReference type="Proteomes" id="UP001277761">
    <property type="component" value="Unassembled WGS sequence"/>
</dbReference>
<keyword evidence="7 10" id="KW-0418">Kinase</keyword>
<evidence type="ECO:0000259" key="11">
    <source>
        <dbReference type="Pfam" id="PF02223"/>
    </source>
</evidence>
<dbReference type="Gene3D" id="3.40.50.300">
    <property type="entry name" value="P-loop containing nucleotide triphosphate hydrolases"/>
    <property type="match status" value="1"/>
</dbReference>
<evidence type="ECO:0000256" key="2">
    <source>
        <dbReference type="ARBA" id="ARBA00012980"/>
    </source>
</evidence>
<accession>A0ABU4VIB9</accession>
<dbReference type="Pfam" id="PF02223">
    <property type="entry name" value="Thymidylate_kin"/>
    <property type="match status" value="1"/>
</dbReference>
<dbReference type="InterPro" id="IPR039430">
    <property type="entry name" value="Thymidylate_kin-like_dom"/>
</dbReference>
<dbReference type="InterPro" id="IPR027417">
    <property type="entry name" value="P-loop_NTPase"/>
</dbReference>
<keyword evidence="4 10" id="KW-0808">Transferase</keyword>
<comment type="catalytic activity">
    <reaction evidence="9 10">
        <text>dTMP + ATP = dTDP + ADP</text>
        <dbReference type="Rhea" id="RHEA:13517"/>
        <dbReference type="ChEBI" id="CHEBI:30616"/>
        <dbReference type="ChEBI" id="CHEBI:58369"/>
        <dbReference type="ChEBI" id="CHEBI:63528"/>
        <dbReference type="ChEBI" id="CHEBI:456216"/>
        <dbReference type="EC" id="2.7.4.9"/>
    </reaction>
</comment>
<keyword evidence="8 10" id="KW-0067">ATP-binding</keyword>
<dbReference type="PROSITE" id="PS01331">
    <property type="entry name" value="THYMIDYLATE_KINASE"/>
    <property type="match status" value="1"/>
</dbReference>
<dbReference type="PANTHER" id="PTHR10344">
    <property type="entry name" value="THYMIDYLATE KINASE"/>
    <property type="match status" value="1"/>
</dbReference>
<feature type="binding site" evidence="10">
    <location>
        <begin position="12"/>
        <end position="19"/>
    </location>
    <ligand>
        <name>ATP</name>
        <dbReference type="ChEBI" id="CHEBI:30616"/>
    </ligand>
</feature>
<dbReference type="InterPro" id="IPR018095">
    <property type="entry name" value="Thymidylate_kin_CS"/>
</dbReference>
<evidence type="ECO:0000256" key="4">
    <source>
        <dbReference type="ARBA" id="ARBA00022679"/>
    </source>
</evidence>
<evidence type="ECO:0000256" key="1">
    <source>
        <dbReference type="ARBA" id="ARBA00009776"/>
    </source>
</evidence>
<organism evidence="12 13">
    <name type="scientific">Patulibacter brassicae</name>
    <dbReference type="NCBI Taxonomy" id="1705717"/>
    <lineage>
        <taxon>Bacteria</taxon>
        <taxon>Bacillati</taxon>
        <taxon>Actinomycetota</taxon>
        <taxon>Thermoleophilia</taxon>
        <taxon>Solirubrobacterales</taxon>
        <taxon>Patulibacteraceae</taxon>
        <taxon>Patulibacter</taxon>
    </lineage>
</organism>
<feature type="domain" description="Thymidylate kinase-like" evidence="11">
    <location>
        <begin position="10"/>
        <end position="195"/>
    </location>
</feature>
<reference evidence="12 13" key="1">
    <citation type="submission" date="2023-11" db="EMBL/GenBank/DDBJ databases">
        <authorList>
            <person name="Xu M."/>
            <person name="Jiang T."/>
        </authorList>
    </citation>
    <scope>NUCLEOTIDE SEQUENCE [LARGE SCALE GENOMIC DNA]</scope>
    <source>
        <strain evidence="12 13">SD</strain>
    </source>
</reference>